<reference evidence="2 3" key="1">
    <citation type="submission" date="2014-12" db="EMBL/GenBank/DDBJ databases">
        <title>Draft genome sequences of 29 type strains of Enterococci.</title>
        <authorList>
            <person name="Zhong Z."/>
            <person name="Sun Z."/>
            <person name="Liu W."/>
            <person name="Zhang W."/>
            <person name="Zhang H."/>
        </authorList>
    </citation>
    <scope>NUCLEOTIDE SEQUENCE [LARGE SCALE GENOMIC DNA]</scope>
    <source>
        <strain evidence="2 3">DSM 17122</strain>
    </source>
</reference>
<name>A0A1L8TS21_9ENTE</name>
<dbReference type="OrthoDB" id="2249586at2"/>
<dbReference type="Proteomes" id="UP000182077">
    <property type="component" value="Unassembled WGS sequence"/>
</dbReference>
<comment type="caution">
    <text evidence="2">The sequence shown here is derived from an EMBL/GenBank/DDBJ whole genome shotgun (WGS) entry which is preliminary data.</text>
</comment>
<dbReference type="RefSeq" id="WP_071856666.1">
    <property type="nucleotide sequence ID" value="NZ_JBHSHK010000005.1"/>
</dbReference>
<accession>A0A1L8TS21</accession>
<gene>
    <name evidence="2" type="ORF">RV04_GL000260</name>
</gene>
<keyword evidence="1" id="KW-0472">Membrane</keyword>
<protein>
    <recommendedName>
        <fullName evidence="4">Alkaline shock response membrane anchor protein AmaP</fullName>
    </recommendedName>
</protein>
<dbReference type="STRING" id="249189.RV04_GL000260"/>
<dbReference type="NCBIfam" id="NF033218">
    <property type="entry name" value="anchor_AmaP"/>
    <property type="match status" value="1"/>
</dbReference>
<feature type="transmembrane region" description="Helical" evidence="1">
    <location>
        <begin position="54"/>
        <end position="76"/>
    </location>
</feature>
<keyword evidence="3" id="KW-1185">Reference proteome</keyword>
<evidence type="ECO:0008006" key="4">
    <source>
        <dbReference type="Google" id="ProtNLM"/>
    </source>
</evidence>
<sequence length="193" mass="22037">MNKAIKTILIICSLVLLSIFLSVAAIYYFIVPNNPLDLSSLQRFVLTNEYAQNYLFWVGAVLAILMVIVILVIIFYPKRVTTFTLNEKRGKLTLDKRAIEGYVRSSIKEENFMDNPKVKVTATKNKIDVDVHGRLKKTSDLVGRTDRWAKNVESDLHHLIGTSEKIMIKVKFKDLEPKPTTTNTRTPAEPRVE</sequence>
<organism evidence="2 3">
    <name type="scientific">Enterococcus hermanniensis</name>
    <dbReference type="NCBI Taxonomy" id="249189"/>
    <lineage>
        <taxon>Bacteria</taxon>
        <taxon>Bacillati</taxon>
        <taxon>Bacillota</taxon>
        <taxon>Bacilli</taxon>
        <taxon>Lactobacillales</taxon>
        <taxon>Enterococcaceae</taxon>
        <taxon>Enterococcus</taxon>
    </lineage>
</organism>
<proteinExistence type="predicted"/>
<evidence type="ECO:0000313" key="2">
    <source>
        <dbReference type="EMBL" id="OJG47013.1"/>
    </source>
</evidence>
<feature type="transmembrane region" description="Helical" evidence="1">
    <location>
        <begin position="7"/>
        <end position="30"/>
    </location>
</feature>
<evidence type="ECO:0000313" key="3">
    <source>
        <dbReference type="Proteomes" id="UP000182077"/>
    </source>
</evidence>
<dbReference type="AlphaFoldDB" id="A0A1L8TS21"/>
<evidence type="ECO:0000256" key="1">
    <source>
        <dbReference type="SAM" id="Phobius"/>
    </source>
</evidence>
<keyword evidence="1" id="KW-1133">Transmembrane helix</keyword>
<keyword evidence="1" id="KW-0812">Transmembrane</keyword>
<dbReference type="EMBL" id="JXKQ01000001">
    <property type="protein sequence ID" value="OJG47013.1"/>
    <property type="molecule type" value="Genomic_DNA"/>
</dbReference>